<comment type="caution">
    <text evidence="1">The sequence shown here is derived from an EMBL/GenBank/DDBJ whole genome shotgun (WGS) entry which is preliminary data.</text>
</comment>
<gene>
    <name evidence="1" type="ORF">O181_017120</name>
</gene>
<evidence type="ECO:0000313" key="1">
    <source>
        <dbReference type="EMBL" id="MBW0477405.1"/>
    </source>
</evidence>
<evidence type="ECO:0000313" key="2">
    <source>
        <dbReference type="Proteomes" id="UP000765509"/>
    </source>
</evidence>
<protein>
    <submittedName>
        <fullName evidence="1">Uncharacterized protein</fullName>
    </submittedName>
</protein>
<sequence>MIIASVSNHATHLFNIFSIILTSIQSEIIISTLKSTPFVSLIFYDDDYHSRHRNFLDNIGNDVFKDQHHLLLKILYNLSRSL</sequence>
<name>A0A9Q3C770_9BASI</name>
<accession>A0A9Q3C770</accession>
<organism evidence="1 2">
    <name type="scientific">Austropuccinia psidii MF-1</name>
    <dbReference type="NCBI Taxonomy" id="1389203"/>
    <lineage>
        <taxon>Eukaryota</taxon>
        <taxon>Fungi</taxon>
        <taxon>Dikarya</taxon>
        <taxon>Basidiomycota</taxon>
        <taxon>Pucciniomycotina</taxon>
        <taxon>Pucciniomycetes</taxon>
        <taxon>Pucciniales</taxon>
        <taxon>Sphaerophragmiaceae</taxon>
        <taxon>Austropuccinia</taxon>
    </lineage>
</organism>
<keyword evidence="2" id="KW-1185">Reference proteome</keyword>
<dbReference type="EMBL" id="AVOT02004799">
    <property type="protein sequence ID" value="MBW0477405.1"/>
    <property type="molecule type" value="Genomic_DNA"/>
</dbReference>
<dbReference type="AlphaFoldDB" id="A0A9Q3C770"/>
<dbReference type="Proteomes" id="UP000765509">
    <property type="component" value="Unassembled WGS sequence"/>
</dbReference>
<proteinExistence type="predicted"/>
<reference evidence="1" key="1">
    <citation type="submission" date="2021-03" db="EMBL/GenBank/DDBJ databases">
        <title>Draft genome sequence of rust myrtle Austropuccinia psidii MF-1, a brazilian biotype.</title>
        <authorList>
            <person name="Quecine M.C."/>
            <person name="Pachon D.M.R."/>
            <person name="Bonatelli M.L."/>
            <person name="Correr F.H."/>
            <person name="Franceschini L.M."/>
            <person name="Leite T.F."/>
            <person name="Margarido G.R.A."/>
            <person name="Almeida C.A."/>
            <person name="Ferrarezi J.A."/>
            <person name="Labate C.A."/>
        </authorList>
    </citation>
    <scope>NUCLEOTIDE SEQUENCE</scope>
    <source>
        <strain evidence="1">MF-1</strain>
    </source>
</reference>